<feature type="signal peptide" evidence="2">
    <location>
        <begin position="1"/>
        <end position="18"/>
    </location>
</feature>
<proteinExistence type="predicted"/>
<organism evidence="3 4">
    <name type="scientific">Tabrizicola oligotrophica</name>
    <dbReference type="NCBI Taxonomy" id="2710650"/>
    <lineage>
        <taxon>Bacteria</taxon>
        <taxon>Pseudomonadati</taxon>
        <taxon>Pseudomonadota</taxon>
        <taxon>Alphaproteobacteria</taxon>
        <taxon>Rhodobacterales</taxon>
        <taxon>Paracoccaceae</taxon>
        <taxon>Tabrizicola</taxon>
    </lineage>
</organism>
<gene>
    <name evidence="3" type="ORF">G4Z14_12655</name>
</gene>
<keyword evidence="4" id="KW-1185">Reference proteome</keyword>
<sequence>MTRLLAVLLFVLASPALAQPVRVSSGEHDGFTRLVFDFGHPVDWQVGRSADGYLMHLSGPKPAYDLTEAFDLIGTSRLAAIWASEATGDLQVGLACACHAIPFEFRPGIVVIDLKDGAPPKGSAFEMRVETPLATSGDVIAHPAPAGAGANRDPGFDWKDALYGSLARREAVQAVRPRQPGPDRALPLPDPTLQPLRDSILYQFSRGAAQGVVDMVEMPKAGPLIGPDIPSVQMRIGEAPTRVGQADTSVRADLGAEGARCVDDAVLEIASWGQEAIPFAGQIADTRRNLSVELDKADPEAVARAIRLQLYLGFGAEARQMLKAFGLESHDANILKSLSFIIDGDPDPGQVFVGLAACKGPAALWALLDSPLLARGDPLDEGAIRLAFSGLPLHLRRYLAPRLAERFLALGKQDAARAVRDAITRAPGDPGHGARLLEAELDLRRGDAAKAETAARSVLSDPGQSQPEALIALTEARITQRLPIAQDVLLALQAHLEDQRGTPLETRLQEAVLLAQAASGNFAAAFEALPAHPNRTREVWDLAASLASDDAFLAVAVLAVDATPPHLPDATISAVARRLTDLGLTAAAQPWLEATNRPDPLLAAEIALGQRDAHAALAQLKGIETEVAQGLRLQALNLLDAHLLRAELLAKTGDQTAATVALARAGAWERLKTAGEGPWQSVSQRLRPPADATTTPDAPSRTGTLAKGHALVDSARETRAAIDTLLATVSLPESVSQ</sequence>
<dbReference type="EMBL" id="JAAIVJ010000007">
    <property type="protein sequence ID" value="NEY91150.1"/>
    <property type="molecule type" value="Genomic_DNA"/>
</dbReference>
<reference evidence="3 4" key="1">
    <citation type="submission" date="2020-02" db="EMBL/GenBank/DDBJ databases">
        <authorList>
            <person name="Chen W.-M."/>
        </authorList>
    </citation>
    <scope>NUCLEOTIDE SEQUENCE [LARGE SCALE GENOMIC DNA]</scope>
    <source>
        <strain evidence="3 4">KMS-5</strain>
    </source>
</reference>
<evidence type="ECO:0008006" key="5">
    <source>
        <dbReference type="Google" id="ProtNLM"/>
    </source>
</evidence>
<evidence type="ECO:0000256" key="2">
    <source>
        <dbReference type="SAM" id="SignalP"/>
    </source>
</evidence>
<accession>A0A6M0QUK2</accession>
<evidence type="ECO:0000256" key="1">
    <source>
        <dbReference type="SAM" id="MobiDB-lite"/>
    </source>
</evidence>
<feature type="region of interest" description="Disordered" evidence="1">
    <location>
        <begin position="674"/>
        <end position="704"/>
    </location>
</feature>
<protein>
    <recommendedName>
        <fullName evidence="5">Tetratricopeptide repeat protein</fullName>
    </recommendedName>
</protein>
<evidence type="ECO:0000313" key="4">
    <source>
        <dbReference type="Proteomes" id="UP000477782"/>
    </source>
</evidence>
<comment type="caution">
    <text evidence="3">The sequence shown here is derived from an EMBL/GenBank/DDBJ whole genome shotgun (WGS) entry which is preliminary data.</text>
</comment>
<dbReference type="Proteomes" id="UP000477782">
    <property type="component" value="Unassembled WGS sequence"/>
</dbReference>
<evidence type="ECO:0000313" key="3">
    <source>
        <dbReference type="EMBL" id="NEY91150.1"/>
    </source>
</evidence>
<feature type="compositionally biased region" description="Low complexity" evidence="1">
    <location>
        <begin position="689"/>
        <end position="699"/>
    </location>
</feature>
<dbReference type="RefSeq" id="WP_164626299.1">
    <property type="nucleotide sequence ID" value="NZ_JAAIVJ010000007.1"/>
</dbReference>
<name>A0A6M0QUK2_9RHOB</name>
<dbReference type="AlphaFoldDB" id="A0A6M0QUK2"/>
<keyword evidence="2" id="KW-0732">Signal</keyword>
<feature type="chain" id="PRO_5026779100" description="Tetratricopeptide repeat protein" evidence="2">
    <location>
        <begin position="19"/>
        <end position="737"/>
    </location>
</feature>